<evidence type="ECO:0000313" key="3">
    <source>
        <dbReference type="EMBL" id="CAA9558151.1"/>
    </source>
</evidence>
<dbReference type="NCBIfam" id="TIGR00079">
    <property type="entry name" value="pept_deformyl"/>
    <property type="match status" value="1"/>
</dbReference>
<comment type="similarity">
    <text evidence="1 2">Belongs to the polypeptide deformylase family.</text>
</comment>
<keyword evidence="2" id="KW-0479">Metal-binding</keyword>
<dbReference type="CDD" id="cd00487">
    <property type="entry name" value="Pep_deformylase"/>
    <property type="match status" value="1"/>
</dbReference>
<dbReference type="Gene3D" id="3.90.45.10">
    <property type="entry name" value="Peptide deformylase"/>
    <property type="match status" value="1"/>
</dbReference>
<comment type="function">
    <text evidence="2">Removes the formyl group from the N-terminal Met of newly synthesized proteins. Requires at least a dipeptide for an efficient rate of reaction. N-terminal L-methionine is a prerequisite for activity but the enzyme has broad specificity at other positions.</text>
</comment>
<dbReference type="GO" id="GO:0042586">
    <property type="term" value="F:peptide deformylase activity"/>
    <property type="evidence" value="ECO:0007669"/>
    <property type="project" value="UniProtKB-UniRule"/>
</dbReference>
<gene>
    <name evidence="2" type="primary">def</name>
    <name evidence="3" type="ORF">AVDCRST_MAG59-2419</name>
</gene>
<accession>A0A6J4URW5</accession>
<comment type="catalytic activity">
    <reaction evidence="2">
        <text>N-terminal N-formyl-L-methionyl-[peptide] + H2O = N-terminal L-methionyl-[peptide] + formate</text>
        <dbReference type="Rhea" id="RHEA:24420"/>
        <dbReference type="Rhea" id="RHEA-COMP:10639"/>
        <dbReference type="Rhea" id="RHEA-COMP:10640"/>
        <dbReference type="ChEBI" id="CHEBI:15377"/>
        <dbReference type="ChEBI" id="CHEBI:15740"/>
        <dbReference type="ChEBI" id="CHEBI:49298"/>
        <dbReference type="ChEBI" id="CHEBI:64731"/>
        <dbReference type="EC" id="3.5.1.88"/>
    </reaction>
</comment>
<dbReference type="PANTHER" id="PTHR10458">
    <property type="entry name" value="PEPTIDE DEFORMYLASE"/>
    <property type="match status" value="1"/>
</dbReference>
<dbReference type="HAMAP" id="MF_00163">
    <property type="entry name" value="Pep_deformylase"/>
    <property type="match status" value="1"/>
</dbReference>
<dbReference type="PIRSF" id="PIRSF004749">
    <property type="entry name" value="Pep_def"/>
    <property type="match status" value="1"/>
</dbReference>
<dbReference type="NCBIfam" id="NF001159">
    <property type="entry name" value="PRK00150.1-3"/>
    <property type="match status" value="1"/>
</dbReference>
<dbReference type="PANTHER" id="PTHR10458:SF22">
    <property type="entry name" value="PEPTIDE DEFORMYLASE"/>
    <property type="match status" value="1"/>
</dbReference>
<dbReference type="Pfam" id="PF01327">
    <property type="entry name" value="Pep_deformylase"/>
    <property type="match status" value="1"/>
</dbReference>
<name>A0A6J4URW5_9BACT</name>
<feature type="active site" evidence="2">
    <location>
        <position position="140"/>
    </location>
</feature>
<dbReference type="GO" id="GO:0006412">
    <property type="term" value="P:translation"/>
    <property type="evidence" value="ECO:0007669"/>
    <property type="project" value="UniProtKB-UniRule"/>
</dbReference>
<keyword evidence="2 3" id="KW-0378">Hydrolase</keyword>
<evidence type="ECO:0000256" key="1">
    <source>
        <dbReference type="ARBA" id="ARBA00010759"/>
    </source>
</evidence>
<organism evidence="3">
    <name type="scientific">uncultured Thermomicrobiales bacterium</name>
    <dbReference type="NCBI Taxonomy" id="1645740"/>
    <lineage>
        <taxon>Bacteria</taxon>
        <taxon>Pseudomonadati</taxon>
        <taxon>Thermomicrobiota</taxon>
        <taxon>Thermomicrobia</taxon>
        <taxon>Thermomicrobiales</taxon>
        <taxon>environmental samples</taxon>
    </lineage>
</organism>
<keyword evidence="2" id="KW-0408">Iron</keyword>
<evidence type="ECO:0000256" key="2">
    <source>
        <dbReference type="HAMAP-Rule" id="MF_00163"/>
    </source>
</evidence>
<reference evidence="3" key="1">
    <citation type="submission" date="2020-02" db="EMBL/GenBank/DDBJ databases">
        <authorList>
            <person name="Meier V. D."/>
        </authorList>
    </citation>
    <scope>NUCLEOTIDE SEQUENCE</scope>
    <source>
        <strain evidence="3">AVDCRST_MAG59</strain>
    </source>
</reference>
<dbReference type="EC" id="3.5.1.88" evidence="2"/>
<sequence>MAILDIVLEGDPRLRQKAHRIRTVDDSIRRLAADMHETMLDAPGVGLAAPQVGIPLRLFVVHVPENYVEEGSPETTLTLVNPEIVKAQGRVLGYEGCLSIPGWTGEVPRSDRVTIKAIGLDNRPLKIKHEGWVARVLQHEIDHLDGVLFLDRVEDRSTIQEVPETEEAEGPVEALSAD</sequence>
<dbReference type="PRINTS" id="PR01576">
    <property type="entry name" value="PDEFORMYLASE"/>
</dbReference>
<dbReference type="AlphaFoldDB" id="A0A6J4URW5"/>
<feature type="binding site" evidence="2">
    <location>
        <position position="143"/>
    </location>
    <ligand>
        <name>Fe cation</name>
        <dbReference type="ChEBI" id="CHEBI:24875"/>
    </ligand>
</feature>
<dbReference type="InterPro" id="IPR036821">
    <property type="entry name" value="Peptide_deformylase_sf"/>
</dbReference>
<dbReference type="GO" id="GO:0046872">
    <property type="term" value="F:metal ion binding"/>
    <property type="evidence" value="ECO:0007669"/>
    <property type="project" value="UniProtKB-KW"/>
</dbReference>
<feature type="binding site" evidence="2">
    <location>
        <position position="139"/>
    </location>
    <ligand>
        <name>Fe cation</name>
        <dbReference type="ChEBI" id="CHEBI:24875"/>
    </ligand>
</feature>
<proteinExistence type="inferred from homology"/>
<feature type="binding site" evidence="2">
    <location>
        <position position="97"/>
    </location>
    <ligand>
        <name>Fe cation</name>
        <dbReference type="ChEBI" id="CHEBI:24875"/>
    </ligand>
</feature>
<protein>
    <recommendedName>
        <fullName evidence="2">Peptide deformylase</fullName>
        <shortName evidence="2">PDF</shortName>
        <ecNumber evidence="2">3.5.1.88</ecNumber>
    </recommendedName>
    <alternativeName>
        <fullName evidence="2">Polypeptide deformylase</fullName>
    </alternativeName>
</protein>
<dbReference type="InterPro" id="IPR023635">
    <property type="entry name" value="Peptide_deformylase"/>
</dbReference>
<dbReference type="EMBL" id="CADCWF010000148">
    <property type="protein sequence ID" value="CAA9558151.1"/>
    <property type="molecule type" value="Genomic_DNA"/>
</dbReference>
<comment type="cofactor">
    <cofactor evidence="2">
        <name>Fe(2+)</name>
        <dbReference type="ChEBI" id="CHEBI:29033"/>
    </cofactor>
    <text evidence="2">Binds 1 Fe(2+) ion.</text>
</comment>
<dbReference type="SUPFAM" id="SSF56420">
    <property type="entry name" value="Peptide deformylase"/>
    <property type="match status" value="1"/>
</dbReference>
<keyword evidence="2" id="KW-0648">Protein biosynthesis</keyword>